<dbReference type="Proteomes" id="UP000659904">
    <property type="component" value="Unassembled WGS sequence"/>
</dbReference>
<dbReference type="RefSeq" id="WP_120318431.1">
    <property type="nucleotide sequence ID" value="NZ_BONH01000077.1"/>
</dbReference>
<feature type="domain" description="AB hydrolase-1" evidence="1">
    <location>
        <begin position="75"/>
        <end position="266"/>
    </location>
</feature>
<dbReference type="EMBL" id="BONH01000077">
    <property type="protein sequence ID" value="GIG03185.1"/>
    <property type="molecule type" value="Genomic_DNA"/>
</dbReference>
<reference evidence="2 3" key="1">
    <citation type="submission" date="2021-01" db="EMBL/GenBank/DDBJ databases">
        <title>Whole genome shotgun sequence of Catellatospora citrea NBRC 14495.</title>
        <authorList>
            <person name="Komaki H."/>
            <person name="Tamura T."/>
        </authorList>
    </citation>
    <scope>NUCLEOTIDE SEQUENCE [LARGE SCALE GENOMIC DNA]</scope>
    <source>
        <strain evidence="2 3">NBRC 14495</strain>
    </source>
</reference>
<gene>
    <name evidence="2" type="ORF">Cci01nite_82780</name>
</gene>
<proteinExistence type="predicted"/>
<evidence type="ECO:0000313" key="2">
    <source>
        <dbReference type="EMBL" id="GIG03185.1"/>
    </source>
</evidence>
<dbReference type="InterPro" id="IPR050266">
    <property type="entry name" value="AB_hydrolase_sf"/>
</dbReference>
<organism evidence="2 3">
    <name type="scientific">Catellatospora citrea</name>
    <dbReference type="NCBI Taxonomy" id="53366"/>
    <lineage>
        <taxon>Bacteria</taxon>
        <taxon>Bacillati</taxon>
        <taxon>Actinomycetota</taxon>
        <taxon>Actinomycetes</taxon>
        <taxon>Micromonosporales</taxon>
        <taxon>Micromonosporaceae</taxon>
        <taxon>Catellatospora</taxon>
    </lineage>
</organism>
<evidence type="ECO:0000313" key="3">
    <source>
        <dbReference type="Proteomes" id="UP000659904"/>
    </source>
</evidence>
<dbReference type="GO" id="GO:0016787">
    <property type="term" value="F:hydrolase activity"/>
    <property type="evidence" value="ECO:0007669"/>
    <property type="project" value="UniProtKB-KW"/>
</dbReference>
<accession>A0A8J3KLG4</accession>
<sequence>MKAAIYLTGRFLDTAAVVAPPLARRVAYTLFFRPTGRAPVHPREQDVHAAAVVGQVDLDGVPVTTYTWGDGDRPVLLVHGWSSRGSRFAGMVTDLLGRGFSPVAFDAPGHGDSGGSSTNLLQYERIMRLLQERHGDFAAIVAHSFGVPCAFHALRTGLRAGRLVAIGGPAEFEHLITEFTRQLRLRPALAEHLRERSVRDIGVADLWQRFSSTFQPEALTVPLLIVHDTEDDVVGVDHARRIHAAYPGSQLLITSGLGHRRVLGDPRIVGPVGTFLDAPAPASTR</sequence>
<dbReference type="PANTHER" id="PTHR43798:SF33">
    <property type="entry name" value="HYDROLASE, PUTATIVE (AFU_ORTHOLOGUE AFUA_2G14860)-RELATED"/>
    <property type="match status" value="1"/>
</dbReference>
<keyword evidence="2" id="KW-0378">Hydrolase</keyword>
<dbReference type="SUPFAM" id="SSF53474">
    <property type="entry name" value="alpha/beta-Hydrolases"/>
    <property type="match status" value="1"/>
</dbReference>
<dbReference type="InterPro" id="IPR029058">
    <property type="entry name" value="AB_hydrolase_fold"/>
</dbReference>
<evidence type="ECO:0000259" key="1">
    <source>
        <dbReference type="Pfam" id="PF12697"/>
    </source>
</evidence>
<dbReference type="InterPro" id="IPR000073">
    <property type="entry name" value="AB_hydrolase_1"/>
</dbReference>
<dbReference type="PANTHER" id="PTHR43798">
    <property type="entry name" value="MONOACYLGLYCEROL LIPASE"/>
    <property type="match status" value="1"/>
</dbReference>
<dbReference type="AlphaFoldDB" id="A0A8J3KLG4"/>
<dbReference type="Pfam" id="PF12697">
    <property type="entry name" value="Abhydrolase_6"/>
    <property type="match status" value="1"/>
</dbReference>
<keyword evidence="3" id="KW-1185">Reference proteome</keyword>
<name>A0A8J3KLG4_9ACTN</name>
<comment type="caution">
    <text evidence="2">The sequence shown here is derived from an EMBL/GenBank/DDBJ whole genome shotgun (WGS) entry which is preliminary data.</text>
</comment>
<dbReference type="GO" id="GO:0016020">
    <property type="term" value="C:membrane"/>
    <property type="evidence" value="ECO:0007669"/>
    <property type="project" value="TreeGrafter"/>
</dbReference>
<dbReference type="Gene3D" id="3.40.50.1820">
    <property type="entry name" value="alpha/beta hydrolase"/>
    <property type="match status" value="1"/>
</dbReference>
<protein>
    <submittedName>
        <fullName evidence="2">Alpha/beta hydrolase</fullName>
    </submittedName>
</protein>